<keyword evidence="1" id="KW-1133">Transmembrane helix</keyword>
<protein>
    <submittedName>
        <fullName evidence="2">Putative ovule protein</fullName>
    </submittedName>
</protein>
<dbReference type="EMBL" id="GEDG01030151">
    <property type="protein sequence ID" value="JAP12094.1"/>
    <property type="molecule type" value="Transcribed_RNA"/>
</dbReference>
<keyword evidence="1" id="KW-0472">Membrane</keyword>
<name>A0A0V0GVG8_SOLCH</name>
<keyword evidence="1" id="KW-0812">Transmembrane</keyword>
<dbReference type="AlphaFoldDB" id="A0A0V0GVG8"/>
<sequence>KVLTDIPPYLSMFSSFASNFRCLLCFYFKIFLSCSNTCKRLIFWPPIYTNNKTECLSFHSIFLVSTTKM</sequence>
<proteinExistence type="predicted"/>
<evidence type="ECO:0000256" key="1">
    <source>
        <dbReference type="SAM" id="Phobius"/>
    </source>
</evidence>
<reference evidence="2" key="1">
    <citation type="submission" date="2015-12" db="EMBL/GenBank/DDBJ databases">
        <title>Gene expression during late stages of embryo sac development: a critical building block for successful pollen-pistil interactions.</title>
        <authorList>
            <person name="Liu Y."/>
            <person name="Joly V."/>
            <person name="Sabar M."/>
            <person name="Matton D.P."/>
        </authorList>
    </citation>
    <scope>NUCLEOTIDE SEQUENCE</scope>
</reference>
<feature type="non-terminal residue" evidence="2">
    <location>
        <position position="1"/>
    </location>
</feature>
<feature type="transmembrane region" description="Helical" evidence="1">
    <location>
        <begin position="12"/>
        <end position="32"/>
    </location>
</feature>
<accession>A0A0V0GVG8</accession>
<organism evidence="2">
    <name type="scientific">Solanum chacoense</name>
    <name type="common">Chaco potato</name>
    <dbReference type="NCBI Taxonomy" id="4108"/>
    <lineage>
        <taxon>Eukaryota</taxon>
        <taxon>Viridiplantae</taxon>
        <taxon>Streptophyta</taxon>
        <taxon>Embryophyta</taxon>
        <taxon>Tracheophyta</taxon>
        <taxon>Spermatophyta</taxon>
        <taxon>Magnoliopsida</taxon>
        <taxon>eudicotyledons</taxon>
        <taxon>Gunneridae</taxon>
        <taxon>Pentapetalae</taxon>
        <taxon>asterids</taxon>
        <taxon>lamiids</taxon>
        <taxon>Solanales</taxon>
        <taxon>Solanaceae</taxon>
        <taxon>Solanoideae</taxon>
        <taxon>Solaneae</taxon>
        <taxon>Solanum</taxon>
    </lineage>
</organism>
<evidence type="ECO:0000313" key="2">
    <source>
        <dbReference type="EMBL" id="JAP12094.1"/>
    </source>
</evidence>